<evidence type="ECO:0000313" key="3">
    <source>
        <dbReference type="Proteomes" id="UP001600888"/>
    </source>
</evidence>
<feature type="compositionally biased region" description="Basic and acidic residues" evidence="1">
    <location>
        <begin position="7"/>
        <end position="19"/>
    </location>
</feature>
<keyword evidence="3" id="KW-1185">Reference proteome</keyword>
<name>A0ABR4EE72_9PEZI</name>
<comment type="caution">
    <text evidence="2">The sequence shown here is derived from an EMBL/GenBank/DDBJ whole genome shotgun (WGS) entry which is preliminary data.</text>
</comment>
<organism evidence="2 3">
    <name type="scientific">Diaporthe vaccinii</name>
    <dbReference type="NCBI Taxonomy" id="105482"/>
    <lineage>
        <taxon>Eukaryota</taxon>
        <taxon>Fungi</taxon>
        <taxon>Dikarya</taxon>
        <taxon>Ascomycota</taxon>
        <taxon>Pezizomycotina</taxon>
        <taxon>Sordariomycetes</taxon>
        <taxon>Sordariomycetidae</taxon>
        <taxon>Diaporthales</taxon>
        <taxon>Diaporthaceae</taxon>
        <taxon>Diaporthe</taxon>
        <taxon>Diaporthe eres species complex</taxon>
    </lineage>
</organism>
<dbReference type="EMBL" id="JBAWTH010000064">
    <property type="protein sequence ID" value="KAL2280707.1"/>
    <property type="molecule type" value="Genomic_DNA"/>
</dbReference>
<accession>A0ABR4EE72</accession>
<dbReference type="Proteomes" id="UP001600888">
    <property type="component" value="Unassembled WGS sequence"/>
</dbReference>
<gene>
    <name evidence="2" type="ORF">FJTKL_12412</name>
</gene>
<feature type="compositionally biased region" description="Basic residues" evidence="1">
    <location>
        <begin position="28"/>
        <end position="39"/>
    </location>
</feature>
<feature type="region of interest" description="Disordered" evidence="1">
    <location>
        <begin position="1"/>
        <end position="45"/>
    </location>
</feature>
<reference evidence="2 3" key="1">
    <citation type="submission" date="2024-03" db="EMBL/GenBank/DDBJ databases">
        <title>A high-quality draft genome sequence of Diaporthe vaccinii, a causative agent of upright dieback and viscid rot disease in cranberry plants.</title>
        <authorList>
            <person name="Sarrasin M."/>
            <person name="Lang B.F."/>
            <person name="Burger G."/>
        </authorList>
    </citation>
    <scope>NUCLEOTIDE SEQUENCE [LARGE SCALE GENOMIC DNA]</scope>
    <source>
        <strain evidence="2 3">IS7</strain>
    </source>
</reference>
<evidence type="ECO:0000313" key="2">
    <source>
        <dbReference type="EMBL" id="KAL2280707.1"/>
    </source>
</evidence>
<evidence type="ECO:0000256" key="1">
    <source>
        <dbReference type="SAM" id="MobiDB-lite"/>
    </source>
</evidence>
<sequence>MNPLPLREPRKAQRNRDRGPWSPFTPYPRRRCPSPRRTYRQGTAKPLRLGTENYLTFRISLFRTRQICWMSAADWETASRELPDRTSSSFWALEISTSTPDCMMTLRTSFSPMKFLFNEDNQPPCSHGIPDRP</sequence>
<proteinExistence type="predicted"/>
<protein>
    <submittedName>
        <fullName evidence="2">Uncharacterized protein</fullName>
    </submittedName>
</protein>